<protein>
    <submittedName>
        <fullName evidence="3">O-Antigen ligase</fullName>
    </submittedName>
</protein>
<dbReference type="PANTHER" id="PTHR37422:SF23">
    <property type="entry name" value="TEICHURONIC ACID BIOSYNTHESIS PROTEIN TUAE"/>
    <property type="match status" value="1"/>
</dbReference>
<evidence type="ECO:0000256" key="1">
    <source>
        <dbReference type="SAM" id="MobiDB-lite"/>
    </source>
</evidence>
<accession>A0A1H4CU46</accession>
<evidence type="ECO:0000256" key="2">
    <source>
        <dbReference type="SAM" id="Phobius"/>
    </source>
</evidence>
<evidence type="ECO:0000313" key="3">
    <source>
        <dbReference type="EMBL" id="SEA63877.1"/>
    </source>
</evidence>
<dbReference type="OrthoDB" id="264250at2"/>
<reference evidence="3 4" key="1">
    <citation type="submission" date="2016-10" db="EMBL/GenBank/DDBJ databases">
        <authorList>
            <person name="de Groot N.N."/>
        </authorList>
    </citation>
    <scope>NUCLEOTIDE SEQUENCE [LARGE SCALE GENOMIC DNA]</scope>
    <source>
        <strain evidence="3 4">DSM 15345</strain>
    </source>
</reference>
<feature type="transmembrane region" description="Helical" evidence="2">
    <location>
        <begin position="160"/>
        <end position="181"/>
    </location>
</feature>
<sequence>MILTMMVCLCTPLIFYIGPMQLTPYRLLLLLAFLPMVAALLTGRAGRLVLPDLLMVVYACWAAGALLAVDGLQRLEFSGMFIVETLGAYLFARVYVSDRESFVYFARVLFGAVAFLLPIALVEATTNVMILNRLADIVGGTIADINQERRLGLERVQGPFNHSILFGVFCSSAFALAYYPLREDVRNMFAGVWRLVLVAVAVFLSLSTGAYLAVVLQGALIGWDQMLQGWRRRWLLLGGLVAGFYGFVSLASNRTPVEVFITYFTFNAGNAWNRIHIWNYASADVARHWLFGIGQRGDWERPHWMPSSVDHFWLATALRHGLVAILLLISAYLALLVMVGRAPLADRRDQLLRRSVMMTIIGVSLALCTVHVWGATYILFLMLLGSGCWLIANPDVPMLERAGAKGLRRSRPGPATFARSDAVGGLSSPRRSATGSSLSGAAGRDDAVRGEAGPSAV</sequence>
<keyword evidence="2" id="KW-1133">Transmembrane helix</keyword>
<feature type="transmembrane region" description="Helical" evidence="2">
    <location>
        <begin position="75"/>
        <end position="96"/>
    </location>
</feature>
<dbReference type="STRING" id="89524.SAMN05444370_10836"/>
<feature type="region of interest" description="Disordered" evidence="1">
    <location>
        <begin position="406"/>
        <end position="457"/>
    </location>
</feature>
<proteinExistence type="predicted"/>
<dbReference type="EMBL" id="FNQM01000008">
    <property type="protein sequence ID" value="SEA63877.1"/>
    <property type="molecule type" value="Genomic_DNA"/>
</dbReference>
<name>A0A1H4CU46_9RHOB</name>
<feature type="transmembrane region" description="Helical" evidence="2">
    <location>
        <begin position="102"/>
        <end position="122"/>
    </location>
</feature>
<evidence type="ECO:0000313" key="4">
    <source>
        <dbReference type="Proteomes" id="UP000198703"/>
    </source>
</evidence>
<gene>
    <name evidence="3" type="ORF">SAMN05444370_10836</name>
</gene>
<organism evidence="3 4">
    <name type="scientific">Rubrimonas cliftonensis</name>
    <dbReference type="NCBI Taxonomy" id="89524"/>
    <lineage>
        <taxon>Bacteria</taxon>
        <taxon>Pseudomonadati</taxon>
        <taxon>Pseudomonadota</taxon>
        <taxon>Alphaproteobacteria</taxon>
        <taxon>Rhodobacterales</taxon>
        <taxon>Paracoccaceae</taxon>
        <taxon>Rubrimonas</taxon>
    </lineage>
</organism>
<dbReference type="PANTHER" id="PTHR37422">
    <property type="entry name" value="TEICHURONIC ACID BIOSYNTHESIS PROTEIN TUAE"/>
    <property type="match status" value="1"/>
</dbReference>
<keyword evidence="3" id="KW-0436">Ligase</keyword>
<dbReference type="GO" id="GO:0016874">
    <property type="term" value="F:ligase activity"/>
    <property type="evidence" value="ECO:0007669"/>
    <property type="project" value="UniProtKB-KW"/>
</dbReference>
<dbReference type="RefSeq" id="WP_093254207.1">
    <property type="nucleotide sequence ID" value="NZ_FNQM01000008.1"/>
</dbReference>
<feature type="transmembrane region" description="Helical" evidence="2">
    <location>
        <begin position="312"/>
        <end position="339"/>
    </location>
</feature>
<feature type="compositionally biased region" description="Low complexity" evidence="1">
    <location>
        <begin position="430"/>
        <end position="442"/>
    </location>
</feature>
<dbReference type="Proteomes" id="UP000198703">
    <property type="component" value="Unassembled WGS sequence"/>
</dbReference>
<dbReference type="InterPro" id="IPR051533">
    <property type="entry name" value="WaaL-like"/>
</dbReference>
<feature type="transmembrane region" description="Helical" evidence="2">
    <location>
        <begin position="234"/>
        <end position="252"/>
    </location>
</feature>
<keyword evidence="2" id="KW-0812">Transmembrane</keyword>
<feature type="transmembrane region" description="Helical" evidence="2">
    <location>
        <begin position="49"/>
        <end position="68"/>
    </location>
</feature>
<keyword evidence="4" id="KW-1185">Reference proteome</keyword>
<keyword evidence="2" id="KW-0472">Membrane</keyword>
<dbReference type="AlphaFoldDB" id="A0A1H4CU46"/>
<feature type="transmembrane region" description="Helical" evidence="2">
    <location>
        <begin position="193"/>
        <end position="222"/>
    </location>
</feature>